<comment type="caution">
    <text evidence="13">The sequence shown here is derived from an EMBL/GenBank/DDBJ whole genome shotgun (WGS) entry which is preliminary data.</text>
</comment>
<feature type="domain" description="TonB C-terminal" evidence="12">
    <location>
        <begin position="170"/>
        <end position="259"/>
    </location>
</feature>
<reference evidence="13 14" key="1">
    <citation type="submission" date="2019-09" db="EMBL/GenBank/DDBJ databases">
        <authorList>
            <person name="Silva M."/>
            <person name="Pereira G."/>
            <person name="Lopes-Da-Costa L."/>
            <person name="Silva E."/>
        </authorList>
    </citation>
    <scope>NUCLEOTIDE SEQUENCE [LARGE SCALE GENOMIC DNA]</scope>
    <source>
        <strain evidence="13 14">FMV-PI01</strain>
    </source>
</reference>
<evidence type="ECO:0000256" key="9">
    <source>
        <dbReference type="ARBA" id="ARBA00023136"/>
    </source>
</evidence>
<dbReference type="SUPFAM" id="SSF74653">
    <property type="entry name" value="TolA/TonB C-terminal domain"/>
    <property type="match status" value="1"/>
</dbReference>
<evidence type="ECO:0000256" key="4">
    <source>
        <dbReference type="ARBA" id="ARBA00022475"/>
    </source>
</evidence>
<dbReference type="InterPro" id="IPR003538">
    <property type="entry name" value="TonB"/>
</dbReference>
<keyword evidence="6 11" id="KW-0812">Transmembrane</keyword>
<evidence type="ECO:0000256" key="2">
    <source>
        <dbReference type="ARBA" id="ARBA00006555"/>
    </source>
</evidence>
<feature type="compositionally biased region" description="Basic and acidic residues" evidence="10">
    <location>
        <begin position="104"/>
        <end position="122"/>
    </location>
</feature>
<name>A0A6L5WL11_9BACT</name>
<keyword evidence="9 11" id="KW-0472">Membrane</keyword>
<dbReference type="InterPro" id="IPR037682">
    <property type="entry name" value="TonB_C"/>
</dbReference>
<evidence type="ECO:0000256" key="7">
    <source>
        <dbReference type="ARBA" id="ARBA00022927"/>
    </source>
</evidence>
<dbReference type="InterPro" id="IPR006260">
    <property type="entry name" value="TonB/TolA_C"/>
</dbReference>
<evidence type="ECO:0000256" key="1">
    <source>
        <dbReference type="ARBA" id="ARBA00004383"/>
    </source>
</evidence>
<dbReference type="GO" id="GO:0098797">
    <property type="term" value="C:plasma membrane protein complex"/>
    <property type="evidence" value="ECO:0007669"/>
    <property type="project" value="TreeGrafter"/>
</dbReference>
<dbReference type="Proteomes" id="UP000476338">
    <property type="component" value="Unassembled WGS sequence"/>
</dbReference>
<evidence type="ECO:0000256" key="10">
    <source>
        <dbReference type="SAM" id="MobiDB-lite"/>
    </source>
</evidence>
<keyword evidence="7" id="KW-0653">Protein transport</keyword>
<comment type="subcellular location">
    <subcellularLocation>
        <location evidence="1">Cell inner membrane</location>
        <topology evidence="1">Single-pass membrane protein</topology>
        <orientation evidence="1">Periplasmic side</orientation>
    </subcellularLocation>
</comment>
<dbReference type="Pfam" id="PF03544">
    <property type="entry name" value="TonB_C"/>
    <property type="match status" value="1"/>
</dbReference>
<keyword evidence="14" id="KW-1185">Reference proteome</keyword>
<feature type="region of interest" description="Disordered" evidence="10">
    <location>
        <begin position="60"/>
        <end position="149"/>
    </location>
</feature>
<comment type="similarity">
    <text evidence="2">Belongs to the TonB family.</text>
</comment>
<evidence type="ECO:0000256" key="11">
    <source>
        <dbReference type="SAM" id="Phobius"/>
    </source>
</evidence>
<evidence type="ECO:0000256" key="5">
    <source>
        <dbReference type="ARBA" id="ARBA00022519"/>
    </source>
</evidence>
<dbReference type="NCBIfam" id="TIGR01352">
    <property type="entry name" value="tonB_Cterm"/>
    <property type="match status" value="1"/>
</dbReference>
<dbReference type="GO" id="GO:0031992">
    <property type="term" value="F:energy transducer activity"/>
    <property type="evidence" value="ECO:0007669"/>
    <property type="project" value="InterPro"/>
</dbReference>
<organism evidence="13 14">
    <name type="scientific">Campylobacter portucalensis</name>
    <dbReference type="NCBI Taxonomy" id="2608384"/>
    <lineage>
        <taxon>Bacteria</taxon>
        <taxon>Pseudomonadati</taxon>
        <taxon>Campylobacterota</taxon>
        <taxon>Epsilonproteobacteria</taxon>
        <taxon>Campylobacterales</taxon>
        <taxon>Campylobacteraceae</taxon>
        <taxon>Campylobacter</taxon>
    </lineage>
</organism>
<dbReference type="PANTHER" id="PTHR33446:SF2">
    <property type="entry name" value="PROTEIN TONB"/>
    <property type="match status" value="1"/>
</dbReference>
<keyword evidence="3" id="KW-0813">Transport</keyword>
<evidence type="ECO:0000313" key="13">
    <source>
        <dbReference type="EMBL" id="MSN97082.1"/>
    </source>
</evidence>
<gene>
    <name evidence="13" type="ORF">F1B92_07900</name>
</gene>
<protein>
    <submittedName>
        <fullName evidence="13">Energy transducer TonB</fullName>
    </submittedName>
</protein>
<evidence type="ECO:0000259" key="12">
    <source>
        <dbReference type="PROSITE" id="PS52015"/>
    </source>
</evidence>
<evidence type="ECO:0000313" key="14">
    <source>
        <dbReference type="Proteomes" id="UP000476338"/>
    </source>
</evidence>
<dbReference type="PRINTS" id="PR01374">
    <property type="entry name" value="TONBPROTEIN"/>
</dbReference>
<feature type="compositionally biased region" description="Acidic residues" evidence="10">
    <location>
        <begin position="70"/>
        <end position="103"/>
    </location>
</feature>
<dbReference type="GO" id="GO:0015891">
    <property type="term" value="P:siderophore transport"/>
    <property type="evidence" value="ECO:0007669"/>
    <property type="project" value="InterPro"/>
</dbReference>
<evidence type="ECO:0000256" key="8">
    <source>
        <dbReference type="ARBA" id="ARBA00022989"/>
    </source>
</evidence>
<dbReference type="EMBL" id="VWSJ01000038">
    <property type="protein sequence ID" value="MSN97082.1"/>
    <property type="molecule type" value="Genomic_DNA"/>
</dbReference>
<dbReference type="GO" id="GO:0030288">
    <property type="term" value="C:outer membrane-bounded periplasmic space"/>
    <property type="evidence" value="ECO:0007669"/>
    <property type="project" value="InterPro"/>
</dbReference>
<dbReference type="GO" id="GO:0015031">
    <property type="term" value="P:protein transport"/>
    <property type="evidence" value="ECO:0007669"/>
    <property type="project" value="UniProtKB-KW"/>
</dbReference>
<dbReference type="GO" id="GO:0055085">
    <property type="term" value="P:transmembrane transport"/>
    <property type="evidence" value="ECO:0007669"/>
    <property type="project" value="InterPro"/>
</dbReference>
<keyword evidence="5" id="KW-0997">Cell inner membrane</keyword>
<evidence type="ECO:0000256" key="3">
    <source>
        <dbReference type="ARBA" id="ARBA00022448"/>
    </source>
</evidence>
<dbReference type="AlphaFoldDB" id="A0A6L5WL11"/>
<keyword evidence="8 11" id="KW-1133">Transmembrane helix</keyword>
<proteinExistence type="inferred from homology"/>
<reference evidence="13 14" key="2">
    <citation type="submission" date="2020-03" db="EMBL/GenBank/DDBJ databases">
        <title>Campylobacter portucalensis sp. nov., a new species of Campylobacter isolated from the reproductive tract of bulls.</title>
        <authorList>
            <person name="Silva M.F."/>
            <person name="Pereira G."/>
            <person name="Carneiro C."/>
            <person name="Hemphill A."/>
            <person name="Mateus L."/>
            <person name="Lopes-Da-Costa L."/>
            <person name="Silva E."/>
        </authorList>
    </citation>
    <scope>NUCLEOTIDE SEQUENCE [LARGE SCALE GENOMIC DNA]</scope>
    <source>
        <strain evidence="13 14">FMV-PI01</strain>
    </source>
</reference>
<evidence type="ECO:0000256" key="6">
    <source>
        <dbReference type="ARBA" id="ARBA00022692"/>
    </source>
</evidence>
<dbReference type="RefSeq" id="WP_154571331.1">
    <property type="nucleotide sequence ID" value="NZ_VWSJ01000038.1"/>
</dbReference>
<dbReference type="InterPro" id="IPR051045">
    <property type="entry name" value="TonB-dependent_transducer"/>
</dbReference>
<keyword evidence="4" id="KW-1003">Cell membrane</keyword>
<dbReference type="PROSITE" id="PS52015">
    <property type="entry name" value="TONB_CTD"/>
    <property type="match status" value="1"/>
</dbReference>
<feature type="transmembrane region" description="Helical" evidence="11">
    <location>
        <begin position="16"/>
        <end position="34"/>
    </location>
</feature>
<dbReference type="Gene3D" id="3.30.1150.10">
    <property type="match status" value="1"/>
</dbReference>
<sequence length="259" mass="28452">MKNSQLSPKQNKNGNLIGFFVSFLVHIGFLYLFLHIPKIEAVSDSVLEMDIAAFDAKTSESVATSQDIPEIPDEILEAPDDEEQEEVEEDVEPVENIEVDEFAEVVKPEPKPEPKKKPEKKKEKQKQKIAAPPKPKALVKGPEQSGDLAAAVGPKNNEPIRLASGGGNPSLWGAILAHIKAHKNYPKIAKRLRQQGTVHVEFLLKSDGTTSGIKIVKSSGFQSLDEAALNTVKKASSKFPKPDKDYILTVPIVYSINVR</sequence>
<accession>A0A6L5WL11</accession>
<dbReference type="PANTHER" id="PTHR33446">
    <property type="entry name" value="PROTEIN TONB-RELATED"/>
    <property type="match status" value="1"/>
</dbReference>